<reference evidence="2" key="1">
    <citation type="submission" date="2021-02" db="EMBL/GenBank/DDBJ databases">
        <authorList>
            <person name="Nowell W R."/>
        </authorList>
    </citation>
    <scope>NUCLEOTIDE SEQUENCE</scope>
</reference>
<keyword evidence="1" id="KW-0472">Membrane</keyword>
<dbReference type="Gene3D" id="2.60.40.1730">
    <property type="entry name" value="tricorn interacting facor f3 domain"/>
    <property type="match status" value="1"/>
</dbReference>
<dbReference type="SUPFAM" id="SSF63737">
    <property type="entry name" value="Leukotriene A4 hydrolase N-terminal domain"/>
    <property type="match status" value="1"/>
</dbReference>
<dbReference type="Proteomes" id="UP000663870">
    <property type="component" value="Unassembled WGS sequence"/>
</dbReference>
<accession>A0A814D9R7</accession>
<gene>
    <name evidence="3" type="ORF">JXQ802_LOCUS13702</name>
    <name evidence="2" type="ORF">PYM288_LOCUS12144</name>
</gene>
<proteinExistence type="predicted"/>
<keyword evidence="1" id="KW-1133">Transmembrane helix</keyword>
<evidence type="ECO:0000313" key="3">
    <source>
        <dbReference type="EMBL" id="CAF0991633.1"/>
    </source>
</evidence>
<dbReference type="Proteomes" id="UP000663854">
    <property type="component" value="Unassembled WGS sequence"/>
</dbReference>
<evidence type="ECO:0000313" key="2">
    <source>
        <dbReference type="EMBL" id="CAF0951463.1"/>
    </source>
</evidence>
<sequence length="167" mass="19452">MENNKDDVILLERSYPQRSFLHKKISLTIPICALLFVVFLLSAFIVSIISLYWVEGTICYINNNEVIKQDQPKSRQIYYSRPKRSLTSRKSNIPCLSFECCKTSLNPNAPWNQSRLPTNVYPIDYQLELELSKLNEQRDQYSGTVDIVLEVRSPTNDIILHVRTVFH</sequence>
<evidence type="ECO:0000313" key="5">
    <source>
        <dbReference type="Proteomes" id="UP000663870"/>
    </source>
</evidence>
<name>A0A814D9R7_9BILA</name>
<protein>
    <submittedName>
        <fullName evidence="2">Uncharacterized protein</fullName>
    </submittedName>
</protein>
<dbReference type="AlphaFoldDB" id="A0A814D9R7"/>
<dbReference type="InterPro" id="IPR042097">
    <property type="entry name" value="Aminopeptidase_N-like_N_sf"/>
</dbReference>
<dbReference type="EMBL" id="CAJNOL010000298">
    <property type="protein sequence ID" value="CAF0991633.1"/>
    <property type="molecule type" value="Genomic_DNA"/>
</dbReference>
<comment type="caution">
    <text evidence="2">The sequence shown here is derived from an EMBL/GenBank/DDBJ whole genome shotgun (WGS) entry which is preliminary data.</text>
</comment>
<organism evidence="2 4">
    <name type="scientific">Rotaria sordida</name>
    <dbReference type="NCBI Taxonomy" id="392033"/>
    <lineage>
        <taxon>Eukaryota</taxon>
        <taxon>Metazoa</taxon>
        <taxon>Spiralia</taxon>
        <taxon>Gnathifera</taxon>
        <taxon>Rotifera</taxon>
        <taxon>Eurotatoria</taxon>
        <taxon>Bdelloidea</taxon>
        <taxon>Philodinida</taxon>
        <taxon>Philodinidae</taxon>
        <taxon>Rotaria</taxon>
    </lineage>
</organism>
<feature type="transmembrane region" description="Helical" evidence="1">
    <location>
        <begin position="27"/>
        <end position="54"/>
    </location>
</feature>
<dbReference type="EMBL" id="CAJNOH010000220">
    <property type="protein sequence ID" value="CAF0951463.1"/>
    <property type="molecule type" value="Genomic_DNA"/>
</dbReference>
<keyword evidence="1" id="KW-0812">Transmembrane</keyword>
<evidence type="ECO:0000256" key="1">
    <source>
        <dbReference type="SAM" id="Phobius"/>
    </source>
</evidence>
<evidence type="ECO:0000313" key="4">
    <source>
        <dbReference type="Proteomes" id="UP000663854"/>
    </source>
</evidence>
<keyword evidence="5" id="KW-1185">Reference proteome</keyword>